<dbReference type="GO" id="GO:0006654">
    <property type="term" value="P:phosphatidic acid biosynthetic process"/>
    <property type="evidence" value="ECO:0007669"/>
    <property type="project" value="TreeGrafter"/>
</dbReference>
<dbReference type="RefSeq" id="WP_011814021.1">
    <property type="nucleotide sequence ID" value="NC_008789.1"/>
</dbReference>
<dbReference type="SMART" id="SM00563">
    <property type="entry name" value="PlsC"/>
    <property type="match status" value="1"/>
</dbReference>
<evidence type="ECO:0000313" key="7">
    <source>
        <dbReference type="Proteomes" id="UP000000647"/>
    </source>
</evidence>
<dbReference type="InterPro" id="IPR002123">
    <property type="entry name" value="Plipid/glycerol_acylTrfase"/>
</dbReference>
<dbReference type="Proteomes" id="UP000000647">
    <property type="component" value="Chromosome"/>
</dbReference>
<dbReference type="AlphaFoldDB" id="A1WWD6"/>
<dbReference type="CDD" id="cd07989">
    <property type="entry name" value="LPLAT_AGPAT-like"/>
    <property type="match status" value="1"/>
</dbReference>
<evidence type="ECO:0000256" key="1">
    <source>
        <dbReference type="ARBA" id="ARBA00005189"/>
    </source>
</evidence>
<accession>A1WWD6</accession>
<evidence type="ECO:0000259" key="5">
    <source>
        <dbReference type="SMART" id="SM00563"/>
    </source>
</evidence>
<organism evidence="6 7">
    <name type="scientific">Halorhodospira halophila (strain DSM 244 / SL1)</name>
    <name type="common">Ectothiorhodospira halophila (strain DSM 244 / SL1)</name>
    <dbReference type="NCBI Taxonomy" id="349124"/>
    <lineage>
        <taxon>Bacteria</taxon>
        <taxon>Pseudomonadati</taxon>
        <taxon>Pseudomonadota</taxon>
        <taxon>Gammaproteobacteria</taxon>
        <taxon>Chromatiales</taxon>
        <taxon>Ectothiorhodospiraceae</taxon>
        <taxon>Halorhodospira</taxon>
    </lineage>
</organism>
<reference evidence="6 7" key="2">
    <citation type="journal article" date="2013" name="Stand. Genomic Sci.">
        <title>Complete genome sequence of Halorhodospira halophila SL1.</title>
        <authorList>
            <person name="Challacombe J.F."/>
            <person name="Majid S."/>
            <person name="Deole R."/>
            <person name="Brettin T.S."/>
            <person name="Bruce D."/>
            <person name="Delano S.F."/>
            <person name="Detter J.C."/>
            <person name="Gleasner C.D."/>
            <person name="Han C.S."/>
            <person name="Misra M."/>
            <person name="Reitenga K.G."/>
            <person name="Mikhailova N."/>
            <person name="Woyke T."/>
            <person name="Pitluck S."/>
            <person name="Nolan M."/>
            <person name="Land M.L."/>
            <person name="Saunders E."/>
            <person name="Tapia R."/>
            <person name="Lapidus A."/>
            <person name="Ivanova N."/>
            <person name="Hoff W.D."/>
        </authorList>
    </citation>
    <scope>NUCLEOTIDE SEQUENCE [LARGE SCALE GENOMIC DNA]</scope>
    <source>
        <strain evidence="7">DSM 244 / SL1</strain>
    </source>
</reference>
<dbReference type="STRING" id="349124.Hhal_1223"/>
<dbReference type="OrthoDB" id="9812274at2"/>
<dbReference type="GO" id="GO:0003841">
    <property type="term" value="F:1-acylglycerol-3-phosphate O-acyltransferase activity"/>
    <property type="evidence" value="ECO:0007669"/>
    <property type="project" value="TreeGrafter"/>
</dbReference>
<evidence type="ECO:0000256" key="3">
    <source>
        <dbReference type="ARBA" id="ARBA00023315"/>
    </source>
</evidence>
<keyword evidence="4" id="KW-0812">Transmembrane</keyword>
<keyword evidence="4" id="KW-1133">Transmembrane helix</keyword>
<evidence type="ECO:0000313" key="6">
    <source>
        <dbReference type="EMBL" id="ABM61998.1"/>
    </source>
</evidence>
<keyword evidence="3 6" id="KW-0012">Acyltransferase</keyword>
<dbReference type="eggNOG" id="COG0204">
    <property type="taxonomic scope" value="Bacteria"/>
</dbReference>
<reference evidence="7" key="1">
    <citation type="submission" date="2006-12" db="EMBL/GenBank/DDBJ databases">
        <title>Complete sequence of Halorhodospira halophila SL1.</title>
        <authorList>
            <consortium name="US DOE Joint Genome Institute"/>
            <person name="Copeland A."/>
            <person name="Lucas S."/>
            <person name="Lapidus A."/>
            <person name="Barry K."/>
            <person name="Detter J.C."/>
            <person name="Glavina del Rio T."/>
            <person name="Hammon N."/>
            <person name="Israni S."/>
            <person name="Dalin E."/>
            <person name="Tice H."/>
            <person name="Pitluck S."/>
            <person name="Saunders E."/>
            <person name="Brettin T."/>
            <person name="Bruce D."/>
            <person name="Han C."/>
            <person name="Tapia R."/>
            <person name="Schmutz J."/>
            <person name="Larimer F."/>
            <person name="Land M."/>
            <person name="Hauser L."/>
            <person name="Kyrpides N."/>
            <person name="Mikhailova N."/>
            <person name="Hoff W."/>
            <person name="Richardson P."/>
        </authorList>
    </citation>
    <scope>NUCLEOTIDE SEQUENCE [LARGE SCALE GENOMIC DNA]</scope>
    <source>
        <strain evidence="7">DSM 244 / SL1</strain>
    </source>
</reference>
<keyword evidence="7" id="KW-1185">Reference proteome</keyword>
<evidence type="ECO:0000256" key="2">
    <source>
        <dbReference type="ARBA" id="ARBA00022679"/>
    </source>
</evidence>
<evidence type="ECO:0000256" key="4">
    <source>
        <dbReference type="SAM" id="Phobius"/>
    </source>
</evidence>
<dbReference type="KEGG" id="hha:Hhal_1223"/>
<dbReference type="HOGENOM" id="CLU_027938_5_0_6"/>
<proteinExistence type="predicted"/>
<keyword evidence="2 6" id="KW-0808">Transferase</keyword>
<name>A1WWD6_HALHL</name>
<comment type="pathway">
    <text evidence="1">Lipid metabolism.</text>
</comment>
<dbReference type="Pfam" id="PF01553">
    <property type="entry name" value="Acyltransferase"/>
    <property type="match status" value="1"/>
</dbReference>
<dbReference type="EMBL" id="CP000544">
    <property type="protein sequence ID" value="ABM61998.1"/>
    <property type="molecule type" value="Genomic_DNA"/>
</dbReference>
<dbReference type="PANTHER" id="PTHR10434:SF40">
    <property type="entry name" value="1-ACYL-SN-GLYCEROL-3-PHOSPHATE ACYLTRANSFERASE"/>
    <property type="match status" value="1"/>
</dbReference>
<sequence>MKVKGGTPREWVGSALHLGLMALTAPLWAILGMLTYPLGYRLRYRFLTAWGRLVIESARWLCGLDYRVHGLENRPDHAAVVMAKHQSAWETLALLQWFSPQTWVLKESLMRIPFFGWGLRLLEPIAIDRKARGTARQQVIEQGTDRLQRGRWVVVFPEGTRVPPGQKGRYRSGGAQLAIRAGVPVVPVAHNAGRFWGRNSPLRRAGQIQVHVGPPVATEGRSAEEVTTEVEAWIEARMAELESRPAAR</sequence>
<keyword evidence="4" id="KW-0472">Membrane</keyword>
<dbReference type="SUPFAM" id="SSF69593">
    <property type="entry name" value="Glycerol-3-phosphate (1)-acyltransferase"/>
    <property type="match status" value="1"/>
</dbReference>
<gene>
    <name evidence="6" type="ordered locus">Hhal_1223</name>
</gene>
<feature type="domain" description="Phospholipid/glycerol acyltransferase" evidence="5">
    <location>
        <begin position="79"/>
        <end position="193"/>
    </location>
</feature>
<protein>
    <submittedName>
        <fullName evidence="6">Phospholipid/glycerol acyltransferase</fullName>
    </submittedName>
</protein>
<dbReference type="PANTHER" id="PTHR10434">
    <property type="entry name" value="1-ACYL-SN-GLYCEROL-3-PHOSPHATE ACYLTRANSFERASE"/>
    <property type="match status" value="1"/>
</dbReference>
<feature type="transmembrane region" description="Helical" evidence="4">
    <location>
        <begin position="15"/>
        <end position="36"/>
    </location>
</feature>